<protein>
    <submittedName>
        <fullName evidence="1">Uncharacterized protein</fullName>
    </submittedName>
</protein>
<name>A0ABR3YB73_9EURO</name>
<comment type="caution">
    <text evidence="1">The sequence shown here is derived from an EMBL/GenBank/DDBJ whole genome shotgun (WGS) entry which is preliminary data.</text>
</comment>
<evidence type="ECO:0000313" key="1">
    <source>
        <dbReference type="EMBL" id="KAL1885042.1"/>
    </source>
</evidence>
<accession>A0ABR3YB73</accession>
<keyword evidence="2" id="KW-1185">Reference proteome</keyword>
<organism evidence="1 2">
    <name type="scientific">Paecilomyces lecythidis</name>
    <dbReference type="NCBI Taxonomy" id="3004212"/>
    <lineage>
        <taxon>Eukaryota</taxon>
        <taxon>Fungi</taxon>
        <taxon>Dikarya</taxon>
        <taxon>Ascomycota</taxon>
        <taxon>Pezizomycotina</taxon>
        <taxon>Eurotiomycetes</taxon>
        <taxon>Eurotiomycetidae</taxon>
        <taxon>Eurotiales</taxon>
        <taxon>Thermoascaceae</taxon>
        <taxon>Paecilomyces</taxon>
    </lineage>
</organism>
<gene>
    <name evidence="1" type="ORF">Plec18167_001699</name>
</gene>
<dbReference type="EMBL" id="JAVDPF010000003">
    <property type="protein sequence ID" value="KAL1885042.1"/>
    <property type="molecule type" value="Genomic_DNA"/>
</dbReference>
<proteinExistence type="predicted"/>
<sequence>MTCPHCGAEIHDVPAYAMVSGIQSLQDRIQKLVAKVGAEIGNFGKRISYHEMTLRNTFPDLKMGLRSSPLADKANRQLISQRYLELREVQDQITELREQFVTPVEENIERLSEMFKGSTEPIPCNVQFKTRFELLFGRVRHIFLKDVLEVSRLLGTLKDPSYQTEIFSRTLARTVFTHGQQNIKNIQQSIIACTSKKLPCLEVELRLLQLSFQCLVKCVATPDDVTCSSPDMEKSVGRILNLCEKYPRTAGLYKRQAESLRYSFLAKSIPGHVFMEQTRIMEKGWRECKAEDMTRCSGGSHPYPGTAFEICPECESREAAPEVAGAEGDVNTSPYEQHLAPQEDFLRWMRSRRAHA</sequence>
<evidence type="ECO:0000313" key="2">
    <source>
        <dbReference type="Proteomes" id="UP001583193"/>
    </source>
</evidence>
<reference evidence="1 2" key="1">
    <citation type="journal article" date="2024" name="IMA Fungus">
        <title>IMA Genome - F19 : A genome assembly and annotation guide to empower mycologists, including annotated draft genome sequences of Ceratocystis pirilliformis, Diaporthe australafricana, Fusarium ophioides, Paecilomyces lecythidis, and Sporothrix stenoceras.</title>
        <authorList>
            <person name="Aylward J."/>
            <person name="Wilson A.M."/>
            <person name="Visagie C.M."/>
            <person name="Spraker J."/>
            <person name="Barnes I."/>
            <person name="Buitendag C."/>
            <person name="Ceriani C."/>
            <person name="Del Mar Angel L."/>
            <person name="du Plessis D."/>
            <person name="Fuchs T."/>
            <person name="Gasser K."/>
            <person name="Kramer D."/>
            <person name="Li W."/>
            <person name="Munsamy K."/>
            <person name="Piso A."/>
            <person name="Price J.L."/>
            <person name="Sonnekus B."/>
            <person name="Thomas C."/>
            <person name="van der Nest A."/>
            <person name="van Dijk A."/>
            <person name="van Heerden A."/>
            <person name="van Vuuren N."/>
            <person name="Yilmaz N."/>
            <person name="Duong T.A."/>
            <person name="van der Merwe N.A."/>
            <person name="Wingfield M.J."/>
            <person name="Wingfield B.D."/>
        </authorList>
    </citation>
    <scope>NUCLEOTIDE SEQUENCE [LARGE SCALE GENOMIC DNA]</scope>
    <source>
        <strain evidence="1 2">CMW 18167</strain>
    </source>
</reference>
<dbReference type="Proteomes" id="UP001583193">
    <property type="component" value="Unassembled WGS sequence"/>
</dbReference>